<evidence type="ECO:0000313" key="7">
    <source>
        <dbReference type="EMBL" id="KNC49208.1"/>
    </source>
</evidence>
<dbReference type="CDD" id="cd19756">
    <property type="entry name" value="Bbox2"/>
    <property type="match status" value="1"/>
</dbReference>
<gene>
    <name evidence="7" type="ORF">AMSG_05191</name>
</gene>
<dbReference type="STRING" id="461836.A0A0L0DD05"/>
<keyword evidence="1" id="KW-0343">GTPase activation</keyword>
<feature type="region of interest" description="Disordered" evidence="4">
    <location>
        <begin position="440"/>
        <end position="512"/>
    </location>
</feature>
<dbReference type="Pfam" id="PF00643">
    <property type="entry name" value="zf-B_box"/>
    <property type="match status" value="1"/>
</dbReference>
<organism evidence="7 8">
    <name type="scientific">Thecamonas trahens ATCC 50062</name>
    <dbReference type="NCBI Taxonomy" id="461836"/>
    <lineage>
        <taxon>Eukaryota</taxon>
        <taxon>Apusozoa</taxon>
        <taxon>Apusomonadida</taxon>
        <taxon>Apusomonadidae</taxon>
        <taxon>Thecamonas</taxon>
    </lineage>
</organism>
<evidence type="ECO:0000256" key="4">
    <source>
        <dbReference type="SAM" id="MobiDB-lite"/>
    </source>
</evidence>
<accession>A0A0L0DD05</accession>
<feature type="region of interest" description="Disordered" evidence="4">
    <location>
        <begin position="391"/>
        <end position="423"/>
    </location>
</feature>
<dbReference type="InterPro" id="IPR000315">
    <property type="entry name" value="Znf_B-box"/>
</dbReference>
<dbReference type="GeneID" id="25564654"/>
<evidence type="ECO:0000259" key="6">
    <source>
        <dbReference type="PROSITE" id="PS50119"/>
    </source>
</evidence>
<dbReference type="SUPFAM" id="SSF48350">
    <property type="entry name" value="GTPase activation domain, GAP"/>
    <property type="match status" value="1"/>
</dbReference>
<protein>
    <recommendedName>
        <fullName evidence="9">Ras-GAP domain-containing protein</fullName>
    </recommendedName>
</protein>
<dbReference type="OrthoDB" id="414534at2759"/>
<dbReference type="RefSeq" id="XP_013757931.1">
    <property type="nucleotide sequence ID" value="XM_013902477.1"/>
</dbReference>
<dbReference type="Proteomes" id="UP000054408">
    <property type="component" value="Unassembled WGS sequence"/>
</dbReference>
<dbReference type="EMBL" id="GL349454">
    <property type="protein sequence ID" value="KNC49208.1"/>
    <property type="molecule type" value="Genomic_DNA"/>
</dbReference>
<feature type="domain" description="B box-type" evidence="6">
    <location>
        <begin position="199"/>
        <end position="246"/>
    </location>
</feature>
<evidence type="ECO:0000256" key="3">
    <source>
        <dbReference type="PROSITE-ProRule" id="PRU00024"/>
    </source>
</evidence>
<evidence type="ECO:0000259" key="5">
    <source>
        <dbReference type="PROSITE" id="PS50018"/>
    </source>
</evidence>
<reference evidence="7 8" key="1">
    <citation type="submission" date="2010-05" db="EMBL/GenBank/DDBJ databases">
        <title>The Genome Sequence of Thecamonas trahens ATCC 50062.</title>
        <authorList>
            <consortium name="The Broad Institute Genome Sequencing Platform"/>
            <person name="Russ C."/>
            <person name="Cuomo C."/>
            <person name="Shea T."/>
            <person name="Young S.K."/>
            <person name="Zeng Q."/>
            <person name="Koehrsen M."/>
            <person name="Haas B."/>
            <person name="Borodovsky M."/>
            <person name="Guigo R."/>
            <person name="Alvarado L."/>
            <person name="Berlin A."/>
            <person name="Bochicchio J."/>
            <person name="Borenstein D."/>
            <person name="Chapman S."/>
            <person name="Chen Z."/>
            <person name="Freedman E."/>
            <person name="Gellesch M."/>
            <person name="Goldberg J."/>
            <person name="Griggs A."/>
            <person name="Gujja S."/>
            <person name="Heilman E."/>
            <person name="Heiman D."/>
            <person name="Hepburn T."/>
            <person name="Howarth C."/>
            <person name="Jen D."/>
            <person name="Larson L."/>
            <person name="Mehta T."/>
            <person name="Park D."/>
            <person name="Pearson M."/>
            <person name="Roberts A."/>
            <person name="Saif S."/>
            <person name="Shenoy N."/>
            <person name="Sisk P."/>
            <person name="Stolte C."/>
            <person name="Sykes S."/>
            <person name="Thomson T."/>
            <person name="Walk T."/>
            <person name="White J."/>
            <person name="Yandava C."/>
            <person name="Burger G."/>
            <person name="Gray M.W."/>
            <person name="Holland P.W.H."/>
            <person name="King N."/>
            <person name="Lang F.B.F."/>
            <person name="Roger A.J."/>
            <person name="Ruiz-Trillo I."/>
            <person name="Lander E."/>
            <person name="Nusbaum C."/>
        </authorList>
    </citation>
    <scope>NUCLEOTIDE SEQUENCE [LARGE SCALE GENOMIC DNA]</scope>
    <source>
        <strain evidence="7 8">ATCC 50062</strain>
    </source>
</reference>
<feature type="compositionally biased region" description="Low complexity" evidence="4">
    <location>
        <begin position="470"/>
        <end position="483"/>
    </location>
</feature>
<proteinExistence type="predicted"/>
<keyword evidence="3" id="KW-0862">Zinc</keyword>
<evidence type="ECO:0008006" key="9">
    <source>
        <dbReference type="Google" id="ProtNLM"/>
    </source>
</evidence>
<dbReference type="PROSITE" id="PS50018">
    <property type="entry name" value="RAS_GTPASE_ACTIV_2"/>
    <property type="match status" value="1"/>
</dbReference>
<dbReference type="GO" id="GO:0008270">
    <property type="term" value="F:zinc ion binding"/>
    <property type="evidence" value="ECO:0007669"/>
    <property type="project" value="UniProtKB-KW"/>
</dbReference>
<keyword evidence="3" id="KW-0479">Metal-binding</keyword>
<evidence type="ECO:0000256" key="2">
    <source>
        <dbReference type="ARBA" id="ARBA00022553"/>
    </source>
</evidence>
<sequence>MGDVVVDALPPSTAAAQEVLFHVRRALFEPGLSPAATAVYPIGELNPVALLAGFDDLIQASPETLVITSVIDLARMAAANSSVDALVRNGLTLAPPGMVFPAGHTPPGAEELLVCHVAVGRAFALDIAAWDPRNMPPLPPGFDSWALLEQVADPATGALVWAPPQYLVPSADRVAVRYYVRINRNARVSPPLVRASDASLVAACPDHPDQPLSYWCATCEAAVCIHDKMMGSHALGPAAQHPLVPLSTILATTHDQIRAGPRAHPDVAARAAALDANLANLDAARAAVRDQADRAATALRAKYDAALASLESITAFHNDVLRADEVELRRQAQLIASVEAVEQASLAALDPASLVASVTASRAALVHALAAAPLRDAKWNPSLAVRGELTVTSGIPPVPPHNPPANHPPPESPLTHGRPPAGAPIAADLLWRKVVTTPQGAFRPAKPARPASPPRESLPCESDERPASPPARASRASRASRSLSKSRIRRRHSEYGHKSPGAPGVNKSKQRLYRRRGARRLVRLIMQDEFALALALGQVLAGESRPGPSGASPATAAAAVFASLRETAYNLVQLACAEGAGLRLVLAGVRAQLDSGLAASAAARVDADLVASLFNGSSLASHVMVAYAQVVGLGFVQSVLAPVFAALARPLPHSAPHRLRTLADTVIAALLASDAVLPLQFGALIGELYRATAGDGAPDAGVKAVGSFIVLRVFCPAIAKPELYGLGPVQGVEADELLAVSTILQHLVSGIAFAADSPHAALNDFLRATYPALRAWLEELGRANADPGAASRGTEYHTPRIDARELESSMLALAHCLRHHASHLPPQLTSIRLQPGEPQPKPQSGADPNADPLSLDVILTTILAAGTR</sequence>
<feature type="region of interest" description="Disordered" evidence="4">
    <location>
        <begin position="829"/>
        <end position="852"/>
    </location>
</feature>
<dbReference type="PROSITE" id="PS50119">
    <property type="entry name" value="ZF_BBOX"/>
    <property type="match status" value="1"/>
</dbReference>
<dbReference type="AlphaFoldDB" id="A0A0L0DD05"/>
<dbReference type="Gene3D" id="3.30.160.60">
    <property type="entry name" value="Classic Zinc Finger"/>
    <property type="match status" value="1"/>
</dbReference>
<evidence type="ECO:0000256" key="1">
    <source>
        <dbReference type="ARBA" id="ARBA00022468"/>
    </source>
</evidence>
<dbReference type="CDD" id="cd04519">
    <property type="entry name" value="RasGAP"/>
    <property type="match status" value="1"/>
</dbReference>
<dbReference type="InterPro" id="IPR039360">
    <property type="entry name" value="Ras_GTPase"/>
</dbReference>
<keyword evidence="8" id="KW-1185">Reference proteome</keyword>
<name>A0A0L0DD05_THETB</name>
<dbReference type="GO" id="GO:0005096">
    <property type="term" value="F:GTPase activator activity"/>
    <property type="evidence" value="ECO:0007669"/>
    <property type="project" value="UniProtKB-KW"/>
</dbReference>
<evidence type="ECO:0000313" key="8">
    <source>
        <dbReference type="Proteomes" id="UP000054408"/>
    </source>
</evidence>
<dbReference type="Gene3D" id="1.10.506.10">
    <property type="entry name" value="GTPase Activation - p120gap, domain 1"/>
    <property type="match status" value="1"/>
</dbReference>
<dbReference type="PANTHER" id="PTHR10194:SF142">
    <property type="entry name" value="NEUROFIBROMIN"/>
    <property type="match status" value="1"/>
</dbReference>
<feature type="compositionally biased region" description="Pro residues" evidence="4">
    <location>
        <begin position="396"/>
        <end position="412"/>
    </location>
</feature>
<dbReference type="eggNOG" id="KOG3508">
    <property type="taxonomic scope" value="Eukaryota"/>
</dbReference>
<dbReference type="SMART" id="SM00323">
    <property type="entry name" value="RasGAP"/>
    <property type="match status" value="1"/>
</dbReference>
<keyword evidence="3" id="KW-0863">Zinc-finger</keyword>
<feature type="domain" description="Ras-GAP" evidence="5">
    <location>
        <begin position="563"/>
        <end position="749"/>
    </location>
</feature>
<keyword evidence="2" id="KW-0597">Phosphoprotein</keyword>
<dbReference type="InterPro" id="IPR008936">
    <property type="entry name" value="Rho_GTPase_activation_prot"/>
</dbReference>
<dbReference type="PANTHER" id="PTHR10194">
    <property type="entry name" value="RAS GTPASE-ACTIVATING PROTEINS"/>
    <property type="match status" value="1"/>
</dbReference>
<dbReference type="InterPro" id="IPR001936">
    <property type="entry name" value="RasGAP_dom"/>
</dbReference>
<dbReference type="SUPFAM" id="SSF57845">
    <property type="entry name" value="B-box zinc-binding domain"/>
    <property type="match status" value="1"/>
</dbReference>